<dbReference type="eggNOG" id="COG3221">
    <property type="taxonomic scope" value="Bacteria"/>
</dbReference>
<evidence type="ECO:0000313" key="3">
    <source>
        <dbReference type="EMBL" id="ACT16475.1"/>
    </source>
</evidence>
<evidence type="ECO:0000256" key="1">
    <source>
        <dbReference type="ARBA" id="ARBA00007162"/>
    </source>
</evidence>
<evidence type="ECO:0000256" key="2">
    <source>
        <dbReference type="ARBA" id="ARBA00022729"/>
    </source>
</evidence>
<dbReference type="NCBIfam" id="TIGR01098">
    <property type="entry name" value="3A0109s03R"/>
    <property type="match status" value="1"/>
</dbReference>
<dbReference type="GO" id="GO:0043190">
    <property type="term" value="C:ATP-binding cassette (ABC) transporter complex"/>
    <property type="evidence" value="ECO:0007669"/>
    <property type="project" value="InterPro"/>
</dbReference>
<dbReference type="SUPFAM" id="SSF53850">
    <property type="entry name" value="Periplasmic binding protein-like II"/>
    <property type="match status" value="1"/>
</dbReference>
<dbReference type="PANTHER" id="PTHR35841:SF1">
    <property type="entry name" value="PHOSPHONATES-BINDING PERIPLASMIC PROTEIN"/>
    <property type="match status" value="1"/>
</dbReference>
<protein>
    <submittedName>
        <fullName evidence="3">Phosphonate ABC transporter, periplasmic phosphonate-binding protein</fullName>
    </submittedName>
</protein>
<dbReference type="KEGG" id="gem:GM21_0394"/>
<dbReference type="PANTHER" id="PTHR35841">
    <property type="entry name" value="PHOSPHONATES-BINDING PERIPLASMIC PROTEIN"/>
    <property type="match status" value="1"/>
</dbReference>
<accession>C6DYX4</accession>
<sequence length="291" mass="32962">MPRFPRLILVVLLLITVLAHPCLAGSKPVVFFGTNLRYSPRTMYARYQPLMDYLTENTPYRFELLISRDYRQAVNDLKEGRVLISSLGDGAFVDAMLLYGAVPIVKPLNQEGKPFYRAAIVVPRNSPALRIKDLKNKRFAFGSHHSITGNLLPRYMLERGGVSVSGLEYQVSLKNHDAVTKAILKGQYDAGSVKEVFAGRYWQYGLRVLAFSDPIPSVPLVVHPDIPPPIRRAVTAALLKLDRRNPAHREIMSRWDDEFRYGFAPASPADYREQIWMFQSIPFGCGARCHQ</sequence>
<dbReference type="STRING" id="443144.GM21_0394"/>
<dbReference type="AlphaFoldDB" id="C6DYX4"/>
<dbReference type="OrthoDB" id="5457670at2"/>
<dbReference type="Pfam" id="PF12974">
    <property type="entry name" value="Phosphonate-bd"/>
    <property type="match status" value="1"/>
</dbReference>
<proteinExistence type="inferred from homology"/>
<dbReference type="GO" id="GO:0055085">
    <property type="term" value="P:transmembrane transport"/>
    <property type="evidence" value="ECO:0007669"/>
    <property type="project" value="InterPro"/>
</dbReference>
<keyword evidence="2" id="KW-0732">Signal</keyword>
<dbReference type="HOGENOM" id="CLU_051472_6_3_7"/>
<comment type="similarity">
    <text evidence="1">Belongs to the phosphate/phosphite/phosphonate binding protein family.</text>
</comment>
<name>C6DYX4_GEOSM</name>
<dbReference type="EMBL" id="CP001661">
    <property type="protein sequence ID" value="ACT16475.1"/>
    <property type="molecule type" value="Genomic_DNA"/>
</dbReference>
<reference evidence="3" key="1">
    <citation type="submission" date="2009-07" db="EMBL/GenBank/DDBJ databases">
        <title>Complete sequence of Geobacter sp. M21.</title>
        <authorList>
            <consortium name="US DOE Joint Genome Institute"/>
            <person name="Lucas S."/>
            <person name="Copeland A."/>
            <person name="Lapidus A."/>
            <person name="Glavina del Rio T."/>
            <person name="Dalin E."/>
            <person name="Tice H."/>
            <person name="Bruce D."/>
            <person name="Goodwin L."/>
            <person name="Pitluck S."/>
            <person name="Saunders E."/>
            <person name="Brettin T."/>
            <person name="Detter J.C."/>
            <person name="Han C."/>
            <person name="Larimer F."/>
            <person name="Land M."/>
            <person name="Hauser L."/>
            <person name="Kyrpides N."/>
            <person name="Ovchinnikova G."/>
            <person name="Lovley D."/>
        </authorList>
    </citation>
    <scope>NUCLEOTIDE SEQUENCE [LARGE SCALE GENOMIC DNA]</scope>
    <source>
        <strain evidence="3">M21</strain>
    </source>
</reference>
<organism evidence="3">
    <name type="scientific">Geobacter sp. (strain M21)</name>
    <dbReference type="NCBI Taxonomy" id="443144"/>
    <lineage>
        <taxon>Bacteria</taxon>
        <taxon>Pseudomonadati</taxon>
        <taxon>Thermodesulfobacteriota</taxon>
        <taxon>Desulfuromonadia</taxon>
        <taxon>Geobacterales</taxon>
        <taxon>Geobacteraceae</taxon>
        <taxon>Geobacter</taxon>
    </lineage>
</organism>
<gene>
    <name evidence="3" type="ordered locus">GM21_0394</name>
</gene>
<dbReference type="InterPro" id="IPR005770">
    <property type="entry name" value="PhnD"/>
</dbReference>
<dbReference type="Gene3D" id="3.40.190.10">
    <property type="entry name" value="Periplasmic binding protein-like II"/>
    <property type="match status" value="2"/>
</dbReference>